<dbReference type="EMBL" id="JBAKUA010000006">
    <property type="protein sequence ID" value="MEH1546491.1"/>
    <property type="molecule type" value="Genomic_DNA"/>
</dbReference>
<name>A0A1B9VRP7_9ACTN</name>
<protein>
    <submittedName>
        <fullName evidence="2">EXLDI protein</fullName>
    </submittedName>
</protein>
<comment type="caution">
    <text evidence="2">The sequence shown here is derived from an EMBL/GenBank/DDBJ whole genome shotgun (WGS) entry which is preliminary data.</text>
</comment>
<reference evidence="1" key="2">
    <citation type="submission" date="2024-02" db="EMBL/GenBank/DDBJ databases">
        <title>Bacterial skin colonization with Propionibacterium avidum as a risk factor for Periprosthetic Joint Infections - a single-center prospective study.</title>
        <authorList>
            <person name="Achermann Y."/>
        </authorList>
    </citation>
    <scope>NUCLEOTIDE SEQUENCE</scope>
    <source>
        <strain evidence="1">PAVI-2017310195</strain>
    </source>
</reference>
<dbReference type="Proteomes" id="UP000259211">
    <property type="component" value="Unassembled WGS sequence"/>
</dbReference>
<dbReference type="EMBL" id="NOWI01000009">
    <property type="protein sequence ID" value="RFT42915.1"/>
    <property type="molecule type" value="Genomic_DNA"/>
</dbReference>
<evidence type="ECO:0000313" key="3">
    <source>
        <dbReference type="Proteomes" id="UP000259211"/>
    </source>
</evidence>
<accession>A0A1B9VRP7</accession>
<dbReference type="Proteomes" id="UP001309299">
    <property type="component" value="Unassembled WGS sequence"/>
</dbReference>
<dbReference type="RefSeq" id="WP_036975464.1">
    <property type="nucleotide sequence ID" value="NZ_CABKSM010000001.1"/>
</dbReference>
<dbReference type="OrthoDB" id="3199431at2"/>
<evidence type="ECO:0000313" key="2">
    <source>
        <dbReference type="EMBL" id="RFT42915.1"/>
    </source>
</evidence>
<dbReference type="eggNOG" id="ENOG5032339">
    <property type="taxonomic scope" value="Bacteria"/>
</dbReference>
<evidence type="ECO:0000313" key="1">
    <source>
        <dbReference type="EMBL" id="MEH1546491.1"/>
    </source>
</evidence>
<dbReference type="STRING" id="33010.BFS79_10370"/>
<dbReference type="AlphaFoldDB" id="A0A1B9VRP7"/>
<dbReference type="InterPro" id="IPR027580">
    <property type="entry name" value="EXLDI"/>
</dbReference>
<dbReference type="NCBIfam" id="TIGR04342">
    <property type="entry name" value="EXLDI"/>
    <property type="match status" value="1"/>
</dbReference>
<proteinExistence type="predicted"/>
<sequence length="174" mass="19759">MRIIIYMPSRNVYVSEDDVSLFTEASEIAGGLSAAVAEALRDYVKKHQRAAEGYEEIELALRTDGADHRATFMGRRLVRVRQPVPEGTRIDTVYQTAKNQLAVATKIQRKLPDWTASQENIWSHPETWDRDFWTTGDKTLVVYPDTEHLRQAHAVLAERVESALSIPPLEVLDI</sequence>
<organism evidence="2 3">
    <name type="scientific">Cutibacterium avidum</name>
    <dbReference type="NCBI Taxonomy" id="33010"/>
    <lineage>
        <taxon>Bacteria</taxon>
        <taxon>Bacillati</taxon>
        <taxon>Actinomycetota</taxon>
        <taxon>Actinomycetes</taxon>
        <taxon>Propionibacteriales</taxon>
        <taxon>Propionibacteriaceae</taxon>
        <taxon>Cutibacterium</taxon>
    </lineage>
</organism>
<reference evidence="2 3" key="1">
    <citation type="submission" date="2017-07" db="EMBL/GenBank/DDBJ databases">
        <authorList>
            <person name="Sun Z.S."/>
            <person name="Albrecht U."/>
            <person name="Echele G."/>
            <person name="Lee C.C."/>
        </authorList>
    </citation>
    <scope>NUCLEOTIDE SEQUENCE [LARGE SCALE GENOMIC DNA]</scope>
    <source>
        <strain evidence="2 3">P16-029</strain>
    </source>
</reference>
<gene>
    <name evidence="2" type="ORF">CHT91_10185</name>
    <name evidence="1" type="ORF">V7F78_05600</name>
</gene>